<feature type="signal peptide" evidence="2">
    <location>
        <begin position="1"/>
        <end position="21"/>
    </location>
</feature>
<accession>A0A2J6RGM1</accession>
<dbReference type="Gene3D" id="3.30.560.10">
    <property type="entry name" value="Glucose Oxidase, domain 3"/>
    <property type="match status" value="1"/>
</dbReference>
<dbReference type="GO" id="GO:0050660">
    <property type="term" value="F:flavin adenine dinucleotide binding"/>
    <property type="evidence" value="ECO:0007669"/>
    <property type="project" value="InterPro"/>
</dbReference>
<comment type="similarity">
    <text evidence="1">Belongs to the GMC oxidoreductase family.</text>
</comment>
<evidence type="ECO:0000259" key="3">
    <source>
        <dbReference type="PROSITE" id="PS00624"/>
    </source>
</evidence>
<dbReference type="EMBL" id="KZ613949">
    <property type="protein sequence ID" value="PMD37648.1"/>
    <property type="molecule type" value="Genomic_DNA"/>
</dbReference>
<dbReference type="STRING" id="1149755.A0A2J6RGM1"/>
<dbReference type="InterPro" id="IPR000172">
    <property type="entry name" value="GMC_OxRdtase_N"/>
</dbReference>
<dbReference type="InterPro" id="IPR036188">
    <property type="entry name" value="FAD/NAD-bd_sf"/>
</dbReference>
<dbReference type="Pfam" id="PF05199">
    <property type="entry name" value="GMC_oxred_C"/>
    <property type="match status" value="1"/>
</dbReference>
<dbReference type="PANTHER" id="PTHR11552">
    <property type="entry name" value="GLUCOSE-METHANOL-CHOLINE GMC OXIDOREDUCTASE"/>
    <property type="match status" value="1"/>
</dbReference>
<dbReference type="OrthoDB" id="269227at2759"/>
<keyword evidence="5" id="KW-1185">Reference proteome</keyword>
<evidence type="ECO:0000256" key="1">
    <source>
        <dbReference type="ARBA" id="ARBA00010790"/>
    </source>
</evidence>
<evidence type="ECO:0000256" key="2">
    <source>
        <dbReference type="SAM" id="SignalP"/>
    </source>
</evidence>
<dbReference type="InterPro" id="IPR007867">
    <property type="entry name" value="GMC_OxRtase_C"/>
</dbReference>
<sequence length="645" mass="69431">MAALKILSFLFVLLTAKHVYAAPTANDTYDYIIVGSGPGGGPLASNLAKTGASVLLIEAGDDQSENLDEKVGGWFTKANNDPLMRWDFFVKYHDNETLNSEYDHMTYRMPDGEFYVGTSPPAGAKQLGVYYPRAGTLGGCSTHNAMCSTLPSNNDWKFIEDITGDSSWSPENMTRHFIDLENAHGIPLGTKGHGFNGFLDITINSPEFLKNQSEAQVVLQAAATLMGQNGTGSKIFDLVTRDLNNNDTDHDQQTGIFAFPAHRDPIGRRVSAANPILSTLNATNVDGSKKYPLTISYHSLATKIVFNTTGLAKPRAVGLQYLVGQSMYSADPRYNASNPGIPKVAFARKEVIISGGAFNSPQLLKLSGIGPKAELAKFNISVLVDLPGVGSNLQDNPEIGNLGLASRNFSYIGPGPCTYGAPGDPCLAAWYEGQGPYVQGPLNALMYKTSNATERDIHIFSIPGYRFEGYYPAETVNVVPQAPPNMWDFSIVKIHPQSRLGTVNLVSANPRDTPDINFHFFEAPGSDADIAAMAEALNFGRKVFDAVASPVGPFTEAAPCKDGTRTCDLTNHIRAQAWSHHATSSCAIGADNDTMAVLDTKFRVRGTAGLRVIDASAFPRVPGSFPVIPTFMLSMKATEDILLGA</sequence>
<evidence type="ECO:0000313" key="4">
    <source>
        <dbReference type="EMBL" id="PMD37648.1"/>
    </source>
</evidence>
<dbReference type="SUPFAM" id="SSF54373">
    <property type="entry name" value="FAD-linked reductases, C-terminal domain"/>
    <property type="match status" value="1"/>
</dbReference>
<dbReference type="PIRSF" id="PIRSF000137">
    <property type="entry name" value="Alcohol_oxidase"/>
    <property type="match status" value="1"/>
</dbReference>
<dbReference type="Pfam" id="PF00732">
    <property type="entry name" value="GMC_oxred_N"/>
    <property type="match status" value="1"/>
</dbReference>
<dbReference type="SUPFAM" id="SSF51905">
    <property type="entry name" value="FAD/NAD(P)-binding domain"/>
    <property type="match status" value="1"/>
</dbReference>
<dbReference type="PROSITE" id="PS00624">
    <property type="entry name" value="GMC_OXRED_2"/>
    <property type="match status" value="1"/>
</dbReference>
<dbReference type="InterPro" id="IPR012132">
    <property type="entry name" value="GMC_OxRdtase"/>
</dbReference>
<dbReference type="PRINTS" id="PR00411">
    <property type="entry name" value="PNDRDTASEI"/>
</dbReference>
<proteinExistence type="inferred from homology"/>
<dbReference type="Gene3D" id="3.50.50.60">
    <property type="entry name" value="FAD/NAD(P)-binding domain"/>
    <property type="match status" value="1"/>
</dbReference>
<dbReference type="GO" id="GO:0016614">
    <property type="term" value="F:oxidoreductase activity, acting on CH-OH group of donors"/>
    <property type="evidence" value="ECO:0007669"/>
    <property type="project" value="InterPro"/>
</dbReference>
<keyword evidence="2" id="KW-0732">Signal</keyword>
<dbReference type="PANTHER" id="PTHR11552:SF80">
    <property type="entry name" value="GMC OXIDOREDUCTASE"/>
    <property type="match status" value="1"/>
</dbReference>
<feature type="chain" id="PRO_5014412902" evidence="2">
    <location>
        <begin position="22"/>
        <end position="645"/>
    </location>
</feature>
<reference evidence="4 5" key="1">
    <citation type="submission" date="2016-04" db="EMBL/GenBank/DDBJ databases">
        <title>A degradative enzymes factory behind the ericoid mycorrhizal symbiosis.</title>
        <authorList>
            <consortium name="DOE Joint Genome Institute"/>
            <person name="Martino E."/>
            <person name="Morin E."/>
            <person name="Grelet G."/>
            <person name="Kuo A."/>
            <person name="Kohler A."/>
            <person name="Daghino S."/>
            <person name="Barry K."/>
            <person name="Choi C."/>
            <person name="Cichocki N."/>
            <person name="Clum A."/>
            <person name="Copeland A."/>
            <person name="Hainaut M."/>
            <person name="Haridas S."/>
            <person name="Labutti K."/>
            <person name="Lindquist E."/>
            <person name="Lipzen A."/>
            <person name="Khouja H.-R."/>
            <person name="Murat C."/>
            <person name="Ohm R."/>
            <person name="Olson A."/>
            <person name="Spatafora J."/>
            <person name="Veneault-Fourrey C."/>
            <person name="Henrissat B."/>
            <person name="Grigoriev I."/>
            <person name="Martin F."/>
            <person name="Perotto S."/>
        </authorList>
    </citation>
    <scope>NUCLEOTIDE SEQUENCE [LARGE SCALE GENOMIC DNA]</scope>
    <source>
        <strain evidence="4 5">F</strain>
    </source>
</reference>
<dbReference type="Proteomes" id="UP000235786">
    <property type="component" value="Unassembled WGS sequence"/>
</dbReference>
<organism evidence="4 5">
    <name type="scientific">Hyaloscypha variabilis (strain UAMH 11265 / GT02V1 / F)</name>
    <name type="common">Meliniomyces variabilis</name>
    <dbReference type="NCBI Taxonomy" id="1149755"/>
    <lineage>
        <taxon>Eukaryota</taxon>
        <taxon>Fungi</taxon>
        <taxon>Dikarya</taxon>
        <taxon>Ascomycota</taxon>
        <taxon>Pezizomycotina</taxon>
        <taxon>Leotiomycetes</taxon>
        <taxon>Helotiales</taxon>
        <taxon>Hyaloscyphaceae</taxon>
        <taxon>Hyaloscypha</taxon>
        <taxon>Hyaloscypha variabilis</taxon>
    </lineage>
</organism>
<evidence type="ECO:0000313" key="5">
    <source>
        <dbReference type="Proteomes" id="UP000235786"/>
    </source>
</evidence>
<dbReference type="AlphaFoldDB" id="A0A2J6RGM1"/>
<name>A0A2J6RGM1_HYAVF</name>
<gene>
    <name evidence="4" type="ORF">L207DRAFT_555998</name>
</gene>
<protein>
    <submittedName>
        <fullName evidence="4">GMC oxidoreductase</fullName>
    </submittedName>
</protein>
<feature type="domain" description="Glucose-methanol-choline oxidoreductase N-terminal" evidence="3">
    <location>
        <begin position="356"/>
        <end position="370"/>
    </location>
</feature>